<reference evidence="2 3" key="1">
    <citation type="submission" date="2022-11" db="UniProtKB">
        <authorList>
            <consortium name="WormBaseParasite"/>
        </authorList>
    </citation>
    <scope>IDENTIFICATION</scope>
</reference>
<evidence type="ECO:0000313" key="1">
    <source>
        <dbReference type="Proteomes" id="UP000887569"/>
    </source>
</evidence>
<dbReference type="WBParaSite" id="PgR060_g022_t03">
    <property type="protein sequence ID" value="PgR060_g022_t03"/>
    <property type="gene ID" value="PgR060_g022"/>
</dbReference>
<protein>
    <submittedName>
        <fullName evidence="2 3">Uncharacterized protein</fullName>
    </submittedName>
</protein>
<sequence length="89" mass="10419">MRSVQCFTLLSTDRKSSESVRVLRILQYSQRISENSSAQLSLFCDKKMTKHALNVIGKSATYTEQQSKRLITYPLKLTYYFHYLFQVSI</sequence>
<name>A0A915BUJ2_PARUN</name>
<accession>A0A915BUJ2</accession>
<dbReference type="Proteomes" id="UP000887569">
    <property type="component" value="Unplaced"/>
</dbReference>
<keyword evidence="1" id="KW-1185">Reference proteome</keyword>
<evidence type="ECO:0000313" key="2">
    <source>
        <dbReference type="WBParaSite" id="PgR060_g022_t02"/>
    </source>
</evidence>
<dbReference type="WBParaSite" id="PgR060_g022_t05">
    <property type="protein sequence ID" value="PgR060_g022_t05"/>
    <property type="gene ID" value="PgR060_g022"/>
</dbReference>
<evidence type="ECO:0000313" key="3">
    <source>
        <dbReference type="WBParaSite" id="PgR060_g022_t03"/>
    </source>
</evidence>
<evidence type="ECO:0000313" key="4">
    <source>
        <dbReference type="WBParaSite" id="PgR060_g022_t09"/>
    </source>
</evidence>
<organism evidence="1 4">
    <name type="scientific">Parascaris univalens</name>
    <name type="common">Nematode worm</name>
    <dbReference type="NCBI Taxonomy" id="6257"/>
    <lineage>
        <taxon>Eukaryota</taxon>
        <taxon>Metazoa</taxon>
        <taxon>Ecdysozoa</taxon>
        <taxon>Nematoda</taxon>
        <taxon>Chromadorea</taxon>
        <taxon>Rhabditida</taxon>
        <taxon>Spirurina</taxon>
        <taxon>Ascaridomorpha</taxon>
        <taxon>Ascaridoidea</taxon>
        <taxon>Ascarididae</taxon>
        <taxon>Parascaris</taxon>
    </lineage>
</organism>
<dbReference type="AlphaFoldDB" id="A0A915BUJ2"/>
<dbReference type="WBParaSite" id="PgR060_g022_t02">
    <property type="protein sequence ID" value="PgR060_g022_t02"/>
    <property type="gene ID" value="PgR060_g022"/>
</dbReference>
<dbReference type="WBParaSite" id="PgR060_g022_t09">
    <property type="protein sequence ID" value="PgR060_g022_t09"/>
    <property type="gene ID" value="PgR060_g022"/>
</dbReference>
<dbReference type="WBParaSite" id="PgR060_g022_t04">
    <property type="protein sequence ID" value="PgR060_g022_t04"/>
    <property type="gene ID" value="PgR060_g022"/>
</dbReference>
<proteinExistence type="predicted"/>